<proteinExistence type="predicted"/>
<feature type="transmembrane region" description="Helical" evidence="1">
    <location>
        <begin position="17"/>
        <end position="33"/>
    </location>
</feature>
<comment type="caution">
    <text evidence="2">The sequence shown here is derived from an EMBL/GenBank/DDBJ whole genome shotgun (WGS) entry which is preliminary data.</text>
</comment>
<sequence>MPTLAIAFLKASPFNPIASYLALASITASLVGYKTEYKRRNTIKGNITRPYWGGR</sequence>
<accession>A0A480AH43</accession>
<protein>
    <submittedName>
        <fullName evidence="2">Uncharacterized protein</fullName>
    </submittedName>
</protein>
<name>A0A480AH43_9CYAN</name>
<dbReference type="AlphaFoldDB" id="A0A480AH43"/>
<keyword evidence="1" id="KW-0812">Transmembrane</keyword>
<keyword evidence="1" id="KW-0472">Membrane</keyword>
<gene>
    <name evidence="2" type="ORF">NIES80_23040</name>
</gene>
<reference evidence="3" key="1">
    <citation type="submission" date="2019-02" db="EMBL/GenBank/DDBJ databases">
        <title>Draft genome sequence of Dolichospermum planctonicum NIES-80.</title>
        <authorList>
            <person name="Yamaguchi H."/>
            <person name="Suzuki S."/>
            <person name="Kawachi M."/>
        </authorList>
    </citation>
    <scope>NUCLEOTIDE SEQUENCE [LARGE SCALE GENOMIC DNA]</scope>
    <source>
        <strain evidence="3">NIES-80</strain>
    </source>
</reference>
<evidence type="ECO:0000313" key="3">
    <source>
        <dbReference type="Proteomes" id="UP000299367"/>
    </source>
</evidence>
<evidence type="ECO:0000256" key="1">
    <source>
        <dbReference type="SAM" id="Phobius"/>
    </source>
</evidence>
<evidence type="ECO:0000313" key="2">
    <source>
        <dbReference type="EMBL" id="GCL42598.1"/>
    </source>
</evidence>
<organism evidence="2 3">
    <name type="scientific">Dolichospermum planctonicum</name>
    <dbReference type="NCBI Taxonomy" id="136072"/>
    <lineage>
        <taxon>Bacteria</taxon>
        <taxon>Bacillati</taxon>
        <taxon>Cyanobacteriota</taxon>
        <taxon>Cyanophyceae</taxon>
        <taxon>Nostocales</taxon>
        <taxon>Aphanizomenonaceae</taxon>
        <taxon>Dolichospermum</taxon>
    </lineage>
</organism>
<dbReference type="Proteomes" id="UP000299367">
    <property type="component" value="Unassembled WGS sequence"/>
</dbReference>
<dbReference type="EMBL" id="BJCF01000023">
    <property type="protein sequence ID" value="GCL42598.1"/>
    <property type="molecule type" value="Genomic_DNA"/>
</dbReference>
<keyword evidence="1" id="KW-1133">Transmembrane helix</keyword>